<evidence type="ECO:0000256" key="6">
    <source>
        <dbReference type="ARBA" id="ARBA00022695"/>
    </source>
</evidence>
<dbReference type="InterPro" id="IPR015700">
    <property type="entry name" value="RPC1"/>
</dbReference>
<dbReference type="EC" id="2.7.7.6" evidence="3"/>
<evidence type="ECO:0000256" key="1">
    <source>
        <dbReference type="ARBA" id="ARBA00004123"/>
    </source>
</evidence>
<sequence>MVQRLKGKQGRFRGNLSGKRVDYSGRTVISPDPNLRIDQVGVPLDMAKILTFPERVTPNNLKRMKRLVANGSDTHPGAKHVISADGRTRFLKAGMNNIELKIGDIVERHLDDGDIVLFNRQPSLHRISIMAHRVKVLPGKTLRFNECVCTPYNADFDGDEMNLHVPQTQEARAEARELLSVVKNLATPKSGELLIGATQDFLTTSYLITSKDVFFDRAKFAQFCSFITDGNRKVDLPPPAILKPVELYTGKQVFSVLIRHTFDNATKVNLARDNRTMSKGLENPIMCPKDGYVVMRNGEHMIGRMDKNILGGGKNNLFQLLLRDFSPETAADRMSRLARFSARFIGDFGFSIGIGDVTPDEKIQKGKEALMKKGYSKCDELILQYKKGFLKPDPGSTLEETLETKVTAELSELRSKAGNLCTDNLPHFNSPLIMSNCGSKGSTINIAQMIACVGQQESSPFQSGRQRTSRPWICDEFLLLRFNPH</sequence>
<keyword evidence="6" id="KW-0548">Nucleotidyltransferase</keyword>
<dbReference type="SUPFAM" id="SSF64484">
    <property type="entry name" value="beta and beta-prime subunits of DNA dependent RNA-polymerase"/>
    <property type="match status" value="1"/>
</dbReference>
<evidence type="ECO:0000256" key="7">
    <source>
        <dbReference type="ARBA" id="ARBA00022723"/>
    </source>
</evidence>
<keyword evidence="5" id="KW-0808">Transferase</keyword>
<dbReference type="Gene3D" id="3.30.1490.180">
    <property type="entry name" value="RNA polymerase ii"/>
    <property type="match status" value="1"/>
</dbReference>
<keyword evidence="8" id="KW-0862">Zinc</keyword>
<dbReference type="EMBL" id="GIBP01002230">
    <property type="protein sequence ID" value="NDV31199.1"/>
    <property type="molecule type" value="Transcribed_RNA"/>
</dbReference>
<dbReference type="GO" id="GO:0003899">
    <property type="term" value="F:DNA-directed RNA polymerase activity"/>
    <property type="evidence" value="ECO:0007669"/>
    <property type="project" value="UniProtKB-EC"/>
</dbReference>
<evidence type="ECO:0000256" key="2">
    <source>
        <dbReference type="ARBA" id="ARBA00006460"/>
    </source>
</evidence>
<reference evidence="12" key="1">
    <citation type="journal article" date="2020" name="J. Eukaryot. Microbiol.">
        <title>De novo Sequencing, Assembly and Annotation of the Transcriptome for the Free-Living Testate Amoeba Arcella intermedia.</title>
        <authorList>
            <person name="Ribeiro G.M."/>
            <person name="Porfirio-Sousa A.L."/>
            <person name="Maurer-Alcala X.X."/>
            <person name="Katz L.A."/>
            <person name="Lahr D.J.G."/>
        </authorList>
    </citation>
    <scope>NUCLEOTIDE SEQUENCE</scope>
</reference>
<proteinExistence type="inferred from homology"/>
<dbReference type="PANTHER" id="PTHR48446:SF1">
    <property type="entry name" value="DNA-DIRECTED RNA POLYMERASE SUBUNIT BETA' N-TERMINAL SECTION"/>
    <property type="match status" value="1"/>
</dbReference>
<dbReference type="Pfam" id="PF04983">
    <property type="entry name" value="RNA_pol_Rpb1_3"/>
    <property type="match status" value="1"/>
</dbReference>
<dbReference type="InterPro" id="IPR007083">
    <property type="entry name" value="RNA_pol_Rpb1_4"/>
</dbReference>
<dbReference type="GO" id="GO:0006351">
    <property type="term" value="P:DNA-templated transcription"/>
    <property type="evidence" value="ECO:0007669"/>
    <property type="project" value="InterPro"/>
</dbReference>
<dbReference type="GO" id="GO:0046872">
    <property type="term" value="F:metal ion binding"/>
    <property type="evidence" value="ECO:0007669"/>
    <property type="project" value="UniProtKB-KW"/>
</dbReference>
<name>A0A6B2L2M9_9EUKA</name>
<dbReference type="Gene3D" id="2.40.40.20">
    <property type="match status" value="1"/>
</dbReference>
<dbReference type="Pfam" id="PF05000">
    <property type="entry name" value="RNA_pol_Rpb1_4"/>
    <property type="match status" value="1"/>
</dbReference>
<evidence type="ECO:0000256" key="5">
    <source>
        <dbReference type="ARBA" id="ARBA00022679"/>
    </source>
</evidence>
<comment type="similarity">
    <text evidence="2">Belongs to the RNA polymerase beta' chain family.</text>
</comment>
<evidence type="ECO:0000259" key="11">
    <source>
        <dbReference type="SMART" id="SM00663"/>
    </source>
</evidence>
<comment type="subcellular location">
    <subcellularLocation>
        <location evidence="1">Nucleus</location>
    </subcellularLocation>
</comment>
<dbReference type="InterPro" id="IPR006592">
    <property type="entry name" value="RNA_pol_N"/>
</dbReference>
<evidence type="ECO:0000313" key="12">
    <source>
        <dbReference type="EMBL" id="NDV31199.1"/>
    </source>
</evidence>
<accession>A0A6B2L2M9</accession>
<organism evidence="12">
    <name type="scientific">Arcella intermedia</name>
    <dbReference type="NCBI Taxonomy" id="1963864"/>
    <lineage>
        <taxon>Eukaryota</taxon>
        <taxon>Amoebozoa</taxon>
        <taxon>Tubulinea</taxon>
        <taxon>Elardia</taxon>
        <taxon>Arcellinida</taxon>
        <taxon>Sphaerothecina</taxon>
        <taxon>Arcellidae</taxon>
        <taxon>Arcella</taxon>
    </lineage>
</organism>
<dbReference type="InterPro" id="IPR000722">
    <property type="entry name" value="RNA_pol_asu"/>
</dbReference>
<keyword evidence="7" id="KW-0479">Metal-binding</keyword>
<dbReference type="GO" id="GO:0003677">
    <property type="term" value="F:DNA binding"/>
    <property type="evidence" value="ECO:0007669"/>
    <property type="project" value="InterPro"/>
</dbReference>
<dbReference type="FunFam" id="2.40.40.20:FF:000019">
    <property type="entry name" value="DNA-directed RNA polymerase II subunit RPB1"/>
    <property type="match status" value="1"/>
</dbReference>
<evidence type="ECO:0000256" key="4">
    <source>
        <dbReference type="ARBA" id="ARBA00022478"/>
    </source>
</evidence>
<keyword evidence="4" id="KW-0240">DNA-directed RNA polymerase</keyword>
<dbReference type="InterPro" id="IPR042102">
    <property type="entry name" value="RNA_pol_Rpb1_3_sf"/>
</dbReference>
<dbReference type="InterPro" id="IPR038120">
    <property type="entry name" value="Rpb1_funnel_sf"/>
</dbReference>
<evidence type="ECO:0000256" key="10">
    <source>
        <dbReference type="ARBA" id="ARBA00023242"/>
    </source>
</evidence>
<evidence type="ECO:0000256" key="9">
    <source>
        <dbReference type="ARBA" id="ARBA00023163"/>
    </source>
</evidence>
<evidence type="ECO:0000256" key="3">
    <source>
        <dbReference type="ARBA" id="ARBA00012418"/>
    </source>
</evidence>
<dbReference type="PANTHER" id="PTHR48446">
    <property type="entry name" value="DNA-DIRECTED RNA POLYMERASE SUBUNIT BETA' N-TERMINAL SECTION"/>
    <property type="match status" value="1"/>
</dbReference>
<dbReference type="Pfam" id="PF00623">
    <property type="entry name" value="RNA_pol_Rpb1_2"/>
    <property type="match status" value="1"/>
</dbReference>
<keyword evidence="10" id="KW-0539">Nucleus</keyword>
<protein>
    <recommendedName>
        <fullName evidence="3">DNA-directed RNA polymerase</fullName>
        <ecNumber evidence="3">2.7.7.6</ecNumber>
    </recommendedName>
</protein>
<feature type="domain" description="RNA polymerase N-terminal" evidence="11">
    <location>
        <begin position="1"/>
        <end position="209"/>
    </location>
</feature>
<dbReference type="GO" id="GO:0005634">
    <property type="term" value="C:nucleus"/>
    <property type="evidence" value="ECO:0007669"/>
    <property type="project" value="UniProtKB-SubCell"/>
</dbReference>
<keyword evidence="9" id="KW-0804">Transcription</keyword>
<dbReference type="Gene3D" id="1.10.132.30">
    <property type="match status" value="1"/>
</dbReference>
<dbReference type="SMART" id="SM00663">
    <property type="entry name" value="RPOLA_N"/>
    <property type="match status" value="1"/>
</dbReference>
<dbReference type="GO" id="GO:0000428">
    <property type="term" value="C:DNA-directed RNA polymerase complex"/>
    <property type="evidence" value="ECO:0007669"/>
    <property type="project" value="UniProtKB-KW"/>
</dbReference>
<dbReference type="InterPro" id="IPR007066">
    <property type="entry name" value="RNA_pol_Rpb1_3"/>
</dbReference>
<evidence type="ECO:0000256" key="8">
    <source>
        <dbReference type="ARBA" id="ARBA00022833"/>
    </source>
</evidence>
<dbReference type="Gene3D" id="1.10.274.100">
    <property type="entry name" value="RNA polymerase Rpb1, domain 3"/>
    <property type="match status" value="1"/>
</dbReference>
<dbReference type="AlphaFoldDB" id="A0A6B2L2M9"/>